<keyword evidence="16" id="KW-0479">Metal-binding</keyword>
<comment type="pathway">
    <text evidence="4 16">Cofactor biosynthesis; coenzyme A biosynthesis; CoA from (R)-pantothenate: step 1/5.</text>
</comment>
<evidence type="ECO:0000313" key="18">
    <source>
        <dbReference type="Proteomes" id="UP000255317"/>
    </source>
</evidence>
<keyword evidence="12 16" id="KW-0630">Potassium</keyword>
<keyword evidence="9 16" id="KW-0547">Nucleotide-binding</keyword>
<evidence type="ECO:0000256" key="6">
    <source>
        <dbReference type="ARBA" id="ARBA00012102"/>
    </source>
</evidence>
<feature type="binding site" evidence="16">
    <location>
        <position position="172"/>
    </location>
    <ligand>
        <name>substrate</name>
    </ligand>
</feature>
<dbReference type="AlphaFoldDB" id="A0A370QL55"/>
<dbReference type="NCBIfam" id="TIGR00671">
    <property type="entry name" value="baf"/>
    <property type="match status" value="1"/>
</dbReference>
<dbReference type="SUPFAM" id="SSF53067">
    <property type="entry name" value="Actin-like ATPase domain"/>
    <property type="match status" value="2"/>
</dbReference>
<comment type="catalytic activity">
    <reaction evidence="1 16">
        <text>(R)-pantothenate + ATP = (R)-4'-phosphopantothenate + ADP + H(+)</text>
        <dbReference type="Rhea" id="RHEA:16373"/>
        <dbReference type="ChEBI" id="CHEBI:10986"/>
        <dbReference type="ChEBI" id="CHEBI:15378"/>
        <dbReference type="ChEBI" id="CHEBI:29032"/>
        <dbReference type="ChEBI" id="CHEBI:30616"/>
        <dbReference type="ChEBI" id="CHEBI:456216"/>
        <dbReference type="EC" id="2.7.1.33"/>
    </reaction>
</comment>
<dbReference type="HAMAP" id="MF_01274">
    <property type="entry name" value="Pantothen_kinase_3"/>
    <property type="match status" value="1"/>
</dbReference>
<feature type="binding site" evidence="16">
    <location>
        <begin position="6"/>
        <end position="13"/>
    </location>
    <ligand>
        <name>ATP</name>
        <dbReference type="ChEBI" id="CHEBI:30616"/>
    </ligand>
</feature>
<comment type="caution">
    <text evidence="17">The sequence shown here is derived from an EMBL/GenBank/DDBJ whole genome shotgun (WGS) entry which is preliminary data.</text>
</comment>
<reference evidence="17 18" key="1">
    <citation type="submission" date="2018-07" db="EMBL/GenBank/DDBJ databases">
        <title>Genomic Encyclopedia of Type Strains, Phase IV (KMG-IV): sequencing the most valuable type-strain genomes for metagenomic binning, comparative biology and taxonomic classification.</title>
        <authorList>
            <person name="Goeker M."/>
        </authorList>
    </citation>
    <scope>NUCLEOTIDE SEQUENCE [LARGE SCALE GENOMIC DNA]</scope>
    <source>
        <strain evidence="17 18">DSM 101478</strain>
    </source>
</reference>
<evidence type="ECO:0000256" key="3">
    <source>
        <dbReference type="ARBA" id="ARBA00004496"/>
    </source>
</evidence>
<evidence type="ECO:0000256" key="9">
    <source>
        <dbReference type="ARBA" id="ARBA00022741"/>
    </source>
</evidence>
<evidence type="ECO:0000256" key="14">
    <source>
        <dbReference type="ARBA" id="ARBA00038036"/>
    </source>
</evidence>
<feature type="binding site" evidence="16">
    <location>
        <begin position="94"/>
        <end position="97"/>
    </location>
    <ligand>
        <name>substrate</name>
    </ligand>
</feature>
<dbReference type="GO" id="GO:0004594">
    <property type="term" value="F:pantothenate kinase activity"/>
    <property type="evidence" value="ECO:0007669"/>
    <property type="project" value="UniProtKB-UniRule"/>
</dbReference>
<dbReference type="Pfam" id="PF03309">
    <property type="entry name" value="Pan_kinase"/>
    <property type="match status" value="1"/>
</dbReference>
<dbReference type="GO" id="GO:0046872">
    <property type="term" value="F:metal ion binding"/>
    <property type="evidence" value="ECO:0007669"/>
    <property type="project" value="UniProtKB-KW"/>
</dbReference>
<feature type="binding site" evidence="16">
    <location>
        <position position="117"/>
    </location>
    <ligand>
        <name>K(+)</name>
        <dbReference type="ChEBI" id="CHEBI:29103"/>
    </ligand>
</feature>
<evidence type="ECO:0000256" key="12">
    <source>
        <dbReference type="ARBA" id="ARBA00022958"/>
    </source>
</evidence>
<keyword evidence="13 16" id="KW-0173">Coenzyme A biosynthesis</keyword>
<evidence type="ECO:0000256" key="2">
    <source>
        <dbReference type="ARBA" id="ARBA00001958"/>
    </source>
</evidence>
<dbReference type="PANTHER" id="PTHR34265">
    <property type="entry name" value="TYPE III PANTOTHENATE KINASE"/>
    <property type="match status" value="1"/>
</dbReference>
<evidence type="ECO:0000256" key="8">
    <source>
        <dbReference type="ARBA" id="ARBA00022679"/>
    </source>
</evidence>
<evidence type="ECO:0000256" key="15">
    <source>
        <dbReference type="ARBA" id="ARBA00040883"/>
    </source>
</evidence>
<evidence type="ECO:0000256" key="11">
    <source>
        <dbReference type="ARBA" id="ARBA00022840"/>
    </source>
</evidence>
<gene>
    <name evidence="16" type="primary">coaX</name>
    <name evidence="17" type="ORF">C8D94_101952</name>
</gene>
<keyword evidence="11 16" id="KW-0067">ATP-binding</keyword>
<evidence type="ECO:0000313" key="17">
    <source>
        <dbReference type="EMBL" id="RDK89072.1"/>
    </source>
</evidence>
<comment type="cofactor">
    <cofactor evidence="16">
        <name>NH4(+)</name>
        <dbReference type="ChEBI" id="CHEBI:28938"/>
    </cofactor>
    <cofactor evidence="16">
        <name>K(+)</name>
        <dbReference type="ChEBI" id="CHEBI:29103"/>
    </cofactor>
    <text evidence="16">A monovalent cation. Ammonium or potassium.</text>
</comment>
<comment type="subcellular location">
    <subcellularLocation>
        <location evidence="3 16">Cytoplasm</location>
    </subcellularLocation>
</comment>
<feature type="binding site" evidence="16">
    <location>
        <position position="87"/>
    </location>
    <ligand>
        <name>substrate</name>
    </ligand>
</feature>
<dbReference type="PANTHER" id="PTHR34265:SF1">
    <property type="entry name" value="TYPE III PANTOTHENATE KINASE"/>
    <property type="match status" value="1"/>
</dbReference>
<feature type="binding site" evidence="16">
    <location>
        <position position="120"/>
    </location>
    <ligand>
        <name>ATP</name>
        <dbReference type="ChEBI" id="CHEBI:30616"/>
    </ligand>
</feature>
<dbReference type="UniPathway" id="UPA00241">
    <property type="reaction ID" value="UER00352"/>
</dbReference>
<comment type="subunit">
    <text evidence="5 16">Homodimer.</text>
</comment>
<dbReference type="CDD" id="cd24015">
    <property type="entry name" value="ASKHA_NBD_PanK-III"/>
    <property type="match status" value="1"/>
</dbReference>
<accession>A0A370QL55</accession>
<dbReference type="GO" id="GO:0015937">
    <property type="term" value="P:coenzyme A biosynthetic process"/>
    <property type="evidence" value="ECO:0007669"/>
    <property type="project" value="UniProtKB-UniRule"/>
</dbReference>
<evidence type="ECO:0000256" key="7">
    <source>
        <dbReference type="ARBA" id="ARBA00022490"/>
    </source>
</evidence>
<dbReference type="RefSeq" id="WP_115122716.1">
    <property type="nucleotide sequence ID" value="NZ_QRAO01000001.1"/>
</dbReference>
<dbReference type="InterPro" id="IPR004619">
    <property type="entry name" value="Type_III_PanK"/>
</dbReference>
<dbReference type="InterPro" id="IPR043129">
    <property type="entry name" value="ATPase_NBD"/>
</dbReference>
<feature type="active site" description="Proton acceptor" evidence="16">
    <location>
        <position position="96"/>
    </location>
</feature>
<protein>
    <recommendedName>
        <fullName evidence="15 16">Type III pantothenate kinase</fullName>
        <ecNumber evidence="6 16">2.7.1.33</ecNumber>
    </recommendedName>
    <alternativeName>
        <fullName evidence="16">PanK-III</fullName>
    </alternativeName>
    <alternativeName>
        <fullName evidence="16">Pantothenic acid kinase</fullName>
    </alternativeName>
</protein>
<comment type="cofactor">
    <cofactor evidence="2">
        <name>K(+)</name>
        <dbReference type="ChEBI" id="CHEBI:29103"/>
    </cofactor>
</comment>
<evidence type="ECO:0000256" key="13">
    <source>
        <dbReference type="ARBA" id="ARBA00022993"/>
    </source>
</evidence>
<evidence type="ECO:0000256" key="5">
    <source>
        <dbReference type="ARBA" id="ARBA00011738"/>
    </source>
</evidence>
<dbReference type="EMBL" id="QRAO01000001">
    <property type="protein sequence ID" value="RDK89072.1"/>
    <property type="molecule type" value="Genomic_DNA"/>
</dbReference>
<organism evidence="17 18">
    <name type="scientific">Marinirhabdus gelatinilytica</name>
    <dbReference type="NCBI Taxonomy" id="1703343"/>
    <lineage>
        <taxon>Bacteria</taxon>
        <taxon>Pseudomonadati</taxon>
        <taxon>Bacteroidota</taxon>
        <taxon>Flavobacteriia</taxon>
        <taxon>Flavobacteriales</taxon>
        <taxon>Flavobacteriaceae</taxon>
    </lineage>
</organism>
<comment type="similarity">
    <text evidence="14 16">Belongs to the type III pantothenate kinase family.</text>
</comment>
<dbReference type="GO" id="GO:0005737">
    <property type="term" value="C:cytoplasm"/>
    <property type="evidence" value="ECO:0007669"/>
    <property type="project" value="UniProtKB-SubCell"/>
</dbReference>
<evidence type="ECO:0000256" key="4">
    <source>
        <dbReference type="ARBA" id="ARBA00005225"/>
    </source>
</evidence>
<dbReference type="OrthoDB" id="9804707at2"/>
<dbReference type="Proteomes" id="UP000255317">
    <property type="component" value="Unassembled WGS sequence"/>
</dbReference>
<sequence>MNLIIDVGNTRTKLAVFEKGALKHLVNISGDEVLGAIGVVFKYFPQLQKAIISSVGNFTPQALELVSSKLDVLQLNKDTLVPFVNKYETPTTLGVDRVALVSAAAVQFSQKNVLVVDAGSCVTYDFLNGKNQYLGGAISPGIQLRYKALHTFTANLPLLSPTPSTNIIGNNTQDSIHSGVFYGLVNEIDGFIDHYRTEYPDLTIILTGGDAHLLRDSLKNSIFAIPNFLLEGLDHILEHNTQEC</sequence>
<keyword evidence="18" id="KW-1185">Reference proteome</keyword>
<keyword evidence="10 16" id="KW-0418">Kinase</keyword>
<dbReference type="Gene3D" id="3.30.420.40">
    <property type="match status" value="2"/>
</dbReference>
<dbReference type="GO" id="GO:0005524">
    <property type="term" value="F:ATP binding"/>
    <property type="evidence" value="ECO:0007669"/>
    <property type="project" value="UniProtKB-UniRule"/>
</dbReference>
<name>A0A370QL55_9FLAO</name>
<evidence type="ECO:0000256" key="10">
    <source>
        <dbReference type="ARBA" id="ARBA00022777"/>
    </source>
</evidence>
<evidence type="ECO:0000256" key="1">
    <source>
        <dbReference type="ARBA" id="ARBA00001206"/>
    </source>
</evidence>
<comment type="function">
    <text evidence="16">Catalyzes the phosphorylation of pantothenate (Pan), the first step in CoA biosynthesis.</text>
</comment>
<dbReference type="EC" id="2.7.1.33" evidence="6 16"/>
<proteinExistence type="inferred from homology"/>
<evidence type="ECO:0000256" key="16">
    <source>
        <dbReference type="HAMAP-Rule" id="MF_01274"/>
    </source>
</evidence>
<keyword evidence="7 16" id="KW-0963">Cytoplasm</keyword>
<keyword evidence="8 16" id="KW-0808">Transferase</keyword>
<dbReference type="NCBIfam" id="NF009853">
    <property type="entry name" value="PRK13320.1-5"/>
    <property type="match status" value="1"/>
</dbReference>